<accession>A0A6C0LVK2</accession>
<protein>
    <submittedName>
        <fullName evidence="1">Uncharacterized protein</fullName>
    </submittedName>
</protein>
<evidence type="ECO:0000313" key="1">
    <source>
        <dbReference type="EMBL" id="QHU34453.1"/>
    </source>
</evidence>
<name>A0A6C0LVK2_9ZZZZ</name>
<dbReference type="AlphaFoldDB" id="A0A6C0LVK2"/>
<reference evidence="1" key="1">
    <citation type="journal article" date="2020" name="Nature">
        <title>Giant virus diversity and host interactions through global metagenomics.</title>
        <authorList>
            <person name="Schulz F."/>
            <person name="Roux S."/>
            <person name="Paez-Espino D."/>
            <person name="Jungbluth S."/>
            <person name="Walsh D.A."/>
            <person name="Denef V.J."/>
            <person name="McMahon K.D."/>
            <person name="Konstantinidis K.T."/>
            <person name="Eloe-Fadrosh E.A."/>
            <person name="Kyrpides N.C."/>
            <person name="Woyke T."/>
        </authorList>
    </citation>
    <scope>NUCLEOTIDE SEQUENCE</scope>
    <source>
        <strain evidence="1">GVMAG-S-1016713-123</strain>
    </source>
</reference>
<proteinExistence type="predicted"/>
<dbReference type="EMBL" id="MN740571">
    <property type="protein sequence ID" value="QHU34453.1"/>
    <property type="molecule type" value="Genomic_DNA"/>
</dbReference>
<organism evidence="1">
    <name type="scientific">viral metagenome</name>
    <dbReference type="NCBI Taxonomy" id="1070528"/>
    <lineage>
        <taxon>unclassified sequences</taxon>
        <taxon>metagenomes</taxon>
        <taxon>organismal metagenomes</taxon>
    </lineage>
</organism>
<sequence length="190" mass="21718">MSDLCDKDLTDEEASCYLERYPDLKDFFGDDLRKAKQHWKTNGCTPRESRIFECPSAKCKQPITDKQAQCYLEKYADLKNVYGDDIEKAAHHWRNFGCTSKENRSIECDMKRNSLGYDDDASANVLKAYNKSHDVYNFNKRAIAKENSTITDIEGNLESTQLQLDSSRMKYMGMTLGAVVVGIVSLKILK</sequence>